<organism evidence="8">
    <name type="scientific">uncultured Desulfovibrio sp</name>
    <dbReference type="NCBI Taxonomy" id="167968"/>
    <lineage>
        <taxon>Bacteria</taxon>
        <taxon>Pseudomonadati</taxon>
        <taxon>Thermodesulfobacteriota</taxon>
        <taxon>Desulfovibrionia</taxon>
        <taxon>Desulfovibrionales</taxon>
        <taxon>Desulfovibrionaceae</taxon>
        <taxon>Desulfovibrio</taxon>
        <taxon>environmental samples</taxon>
    </lineage>
</organism>
<dbReference type="InterPro" id="IPR043135">
    <property type="entry name" value="Fur_C"/>
</dbReference>
<dbReference type="SUPFAM" id="SSF46785">
    <property type="entry name" value="Winged helix' DNA-binding domain"/>
    <property type="match status" value="1"/>
</dbReference>
<keyword evidence="6" id="KW-0804">Transcription</keyword>
<feature type="binding site" evidence="7">
    <location>
        <position position="124"/>
    </location>
    <ligand>
        <name>Zn(2+)</name>
        <dbReference type="ChEBI" id="CHEBI:29105"/>
    </ligand>
</feature>
<feature type="binding site" evidence="7">
    <location>
        <position position="87"/>
    </location>
    <ligand>
        <name>Zn(2+)</name>
        <dbReference type="ChEBI" id="CHEBI:29105"/>
    </ligand>
</feature>
<proteinExistence type="inferred from homology"/>
<reference evidence="8" key="1">
    <citation type="submission" date="2016-08" db="EMBL/GenBank/DDBJ databases">
        <authorList>
            <person name="Seilhamer J.J."/>
        </authorList>
    </citation>
    <scope>NUCLEOTIDE SEQUENCE</scope>
    <source>
        <strain evidence="8">86-1</strain>
    </source>
</reference>
<keyword evidence="7" id="KW-0479">Metal-binding</keyword>
<name>A0A212KXU2_9BACT</name>
<evidence type="ECO:0000256" key="4">
    <source>
        <dbReference type="ARBA" id="ARBA00023015"/>
    </source>
</evidence>
<dbReference type="CDD" id="cd07153">
    <property type="entry name" value="Fur_like"/>
    <property type="match status" value="1"/>
</dbReference>
<evidence type="ECO:0000256" key="2">
    <source>
        <dbReference type="ARBA" id="ARBA00022491"/>
    </source>
</evidence>
<dbReference type="PANTHER" id="PTHR33202">
    <property type="entry name" value="ZINC UPTAKE REGULATION PROTEIN"/>
    <property type="match status" value="1"/>
</dbReference>
<feature type="binding site" evidence="7">
    <location>
        <position position="127"/>
    </location>
    <ligand>
        <name>Zn(2+)</name>
        <dbReference type="ChEBI" id="CHEBI:29105"/>
    </ligand>
</feature>
<dbReference type="InterPro" id="IPR036390">
    <property type="entry name" value="WH_DNA-bd_sf"/>
</dbReference>
<dbReference type="Pfam" id="PF01475">
    <property type="entry name" value="FUR"/>
    <property type="match status" value="1"/>
</dbReference>
<evidence type="ECO:0000313" key="8">
    <source>
        <dbReference type="EMBL" id="SCM70102.1"/>
    </source>
</evidence>
<dbReference type="InterPro" id="IPR002481">
    <property type="entry name" value="FUR"/>
</dbReference>
<evidence type="ECO:0000256" key="1">
    <source>
        <dbReference type="ARBA" id="ARBA00007957"/>
    </source>
</evidence>
<dbReference type="GO" id="GO:0000976">
    <property type="term" value="F:transcription cis-regulatory region binding"/>
    <property type="evidence" value="ECO:0007669"/>
    <property type="project" value="TreeGrafter"/>
</dbReference>
<keyword evidence="4" id="KW-0805">Transcription regulation</keyword>
<dbReference type="GO" id="GO:0008270">
    <property type="term" value="F:zinc ion binding"/>
    <property type="evidence" value="ECO:0007669"/>
    <property type="project" value="TreeGrafter"/>
</dbReference>
<comment type="similarity">
    <text evidence="1">Belongs to the Fur family.</text>
</comment>
<dbReference type="GO" id="GO:0045892">
    <property type="term" value="P:negative regulation of DNA-templated transcription"/>
    <property type="evidence" value="ECO:0007669"/>
    <property type="project" value="TreeGrafter"/>
</dbReference>
<dbReference type="Gene3D" id="3.30.1490.190">
    <property type="match status" value="1"/>
</dbReference>
<sequence>MAQIQTRMTRQRAVILEELRKTKTHPTADELYSIVRERLPRISLGTVYRNLDFLADSGEIRRLEAAGSTKRFDGDISRHQHVRCIQCGRIGDVMEPREAPSVAGLSVEGFSSILNSRIEYDGICKECAGRIRSTSH</sequence>
<feature type="binding site" evidence="7">
    <location>
        <position position="84"/>
    </location>
    <ligand>
        <name>Zn(2+)</name>
        <dbReference type="ChEBI" id="CHEBI:29105"/>
    </ligand>
</feature>
<keyword evidence="2" id="KW-0678">Repressor</keyword>
<gene>
    <name evidence="8" type="ORF">KL86DES1_10187</name>
</gene>
<accession>A0A212KXU2</accession>
<dbReference type="GO" id="GO:1900376">
    <property type="term" value="P:regulation of secondary metabolite biosynthetic process"/>
    <property type="evidence" value="ECO:0007669"/>
    <property type="project" value="TreeGrafter"/>
</dbReference>
<evidence type="ECO:0000256" key="3">
    <source>
        <dbReference type="ARBA" id="ARBA00022833"/>
    </source>
</evidence>
<comment type="cofactor">
    <cofactor evidence="7">
        <name>Zn(2+)</name>
        <dbReference type="ChEBI" id="CHEBI:29105"/>
    </cofactor>
    <text evidence="7">Binds 1 zinc ion per subunit.</text>
</comment>
<evidence type="ECO:0000256" key="7">
    <source>
        <dbReference type="PIRSR" id="PIRSR602481-1"/>
    </source>
</evidence>
<evidence type="ECO:0000256" key="6">
    <source>
        <dbReference type="ARBA" id="ARBA00023163"/>
    </source>
</evidence>
<keyword evidence="5" id="KW-0238">DNA-binding</keyword>
<keyword evidence="3 7" id="KW-0862">Zinc</keyword>
<dbReference type="PANTHER" id="PTHR33202:SF7">
    <property type="entry name" value="FERRIC UPTAKE REGULATION PROTEIN"/>
    <property type="match status" value="1"/>
</dbReference>
<evidence type="ECO:0000256" key="5">
    <source>
        <dbReference type="ARBA" id="ARBA00023125"/>
    </source>
</evidence>
<protein>
    <submittedName>
        <fullName evidence="8">Ferric uptake regulator, Fur family</fullName>
    </submittedName>
</protein>
<dbReference type="InterPro" id="IPR036388">
    <property type="entry name" value="WH-like_DNA-bd_sf"/>
</dbReference>
<dbReference type="Gene3D" id="1.10.10.10">
    <property type="entry name" value="Winged helix-like DNA-binding domain superfamily/Winged helix DNA-binding domain"/>
    <property type="match status" value="1"/>
</dbReference>
<dbReference type="GO" id="GO:0003700">
    <property type="term" value="F:DNA-binding transcription factor activity"/>
    <property type="evidence" value="ECO:0007669"/>
    <property type="project" value="InterPro"/>
</dbReference>
<dbReference type="AlphaFoldDB" id="A0A212KXU2"/>
<dbReference type="EMBL" id="FMJC01000001">
    <property type="protein sequence ID" value="SCM70102.1"/>
    <property type="molecule type" value="Genomic_DNA"/>
</dbReference>